<dbReference type="InterPro" id="IPR034300">
    <property type="entry name" value="PNTB-like"/>
</dbReference>
<evidence type="ECO:0000256" key="12">
    <source>
        <dbReference type="ARBA" id="ARBA00023027"/>
    </source>
</evidence>
<comment type="subcellular location">
    <subcellularLocation>
        <location evidence="2">Cell inner membrane</location>
        <topology evidence="2">Multi-pass membrane protein</topology>
    </subcellularLocation>
</comment>
<feature type="transmembrane region" description="Helical" evidence="17">
    <location>
        <begin position="48"/>
        <end position="66"/>
    </location>
</feature>
<dbReference type="SUPFAM" id="SSF52467">
    <property type="entry name" value="DHS-like NAD/FAD-binding domain"/>
    <property type="match status" value="1"/>
</dbReference>
<evidence type="ECO:0000256" key="6">
    <source>
        <dbReference type="ARBA" id="ARBA00022475"/>
    </source>
</evidence>
<evidence type="ECO:0000256" key="8">
    <source>
        <dbReference type="ARBA" id="ARBA00022692"/>
    </source>
</evidence>
<protein>
    <recommendedName>
        <fullName evidence="5">NAD(P) transhydrogenase subunit beta</fullName>
        <ecNumber evidence="4">7.1.1.1</ecNumber>
    </recommendedName>
    <alternativeName>
        <fullName evidence="15">Nicotinamide nucleotide transhydrogenase subunit beta</fullName>
    </alternativeName>
    <alternativeName>
        <fullName evidence="14">Pyridine nucleotide transhydrogenase subunit beta</fullName>
    </alternativeName>
</protein>
<keyword evidence="6" id="KW-1003">Cell membrane</keyword>
<sequence>MFIAVLATLVSRKILNWDFIILGIASGAILGTVAALKVNMTGMPQFVALLNGLGGLASLIIGALSLRGWGGEGFSNSFYGFIISVCLSGIIGSITFWGSIVGFAKFEGIISERSIVFKGQKYFNILLFTIIIASAFVMIKKPYSSLYYYVILTLFSSVLGVSSVLPVGGADMPVIISLLNSFSGLAASATGFVLQNTVLVISGSLVGASGIILTYSMCRAMNRSVLEVLSGISVENSKNDNEIYNGRIKATTPEEVAMLLESARKVVIVPGYGMAAAQAQHAVKELVNELEKRGVETYFAIHPVAGRMPGHMNVILAEVEIPYEKLKGLEEGNQILQLADVAIVVGANDVVNPLARENNSNPLSGMPILNVDSAKSVVIIKRSLSPGFAGIPNPLFVKDNAILLFDDARKALFDIVSSLRGN</sequence>
<keyword evidence="11 17" id="KW-1133">Transmembrane helix</keyword>
<gene>
    <name evidence="19" type="ORF">HGMM_F55D02C35</name>
</gene>
<keyword evidence="9" id="KW-0521">NADP</keyword>
<feature type="transmembrane region" description="Helical" evidence="17">
    <location>
        <begin position="146"/>
        <end position="167"/>
    </location>
</feature>
<evidence type="ECO:0000256" key="2">
    <source>
        <dbReference type="ARBA" id="ARBA00004429"/>
    </source>
</evidence>
<evidence type="ECO:0000256" key="15">
    <source>
        <dbReference type="ARBA" id="ARBA00033258"/>
    </source>
</evidence>
<name>H5SPZ9_9ZZZZ</name>
<evidence type="ECO:0000256" key="14">
    <source>
        <dbReference type="ARBA" id="ARBA00030053"/>
    </source>
</evidence>
<dbReference type="Pfam" id="PF02233">
    <property type="entry name" value="PNTB"/>
    <property type="match status" value="1"/>
</dbReference>
<keyword evidence="13 17" id="KW-0472">Membrane</keyword>
<proteinExistence type="inferred from homology"/>
<evidence type="ECO:0000256" key="16">
    <source>
        <dbReference type="ARBA" id="ARBA00048202"/>
    </source>
</evidence>
<dbReference type="PANTHER" id="PTHR44758:SF1">
    <property type="entry name" value="NAD(P) TRANSHYDROGENASE SUBUNIT BETA"/>
    <property type="match status" value="1"/>
</dbReference>
<dbReference type="InterPro" id="IPR012136">
    <property type="entry name" value="NADH_DH_b"/>
</dbReference>
<dbReference type="EC" id="7.1.1.1" evidence="4"/>
<reference evidence="19" key="2">
    <citation type="journal article" date="2012" name="PLoS ONE">
        <title>A Deeply Branching Thermophilic Bacterium with an Ancient Acetyl-CoA Pathway Dominates a Subsurface Ecosystem.</title>
        <authorList>
            <person name="Takami H."/>
            <person name="Noguchi H."/>
            <person name="Takaki Y."/>
            <person name="Uchiyama I."/>
            <person name="Toyoda A."/>
            <person name="Nishi S."/>
            <person name="Chee G.-J."/>
            <person name="Arai W."/>
            <person name="Nunoura T."/>
            <person name="Itoh T."/>
            <person name="Hattori M."/>
            <person name="Takai K."/>
        </authorList>
    </citation>
    <scope>NUCLEOTIDE SEQUENCE</scope>
</reference>
<dbReference type="PIRSF" id="PIRSF000204">
    <property type="entry name" value="PNTB"/>
    <property type="match status" value="1"/>
</dbReference>
<evidence type="ECO:0000256" key="5">
    <source>
        <dbReference type="ARBA" id="ARBA00014581"/>
    </source>
</evidence>
<feature type="transmembrane region" description="Helical" evidence="17">
    <location>
        <begin position="174"/>
        <end position="193"/>
    </location>
</feature>
<evidence type="ECO:0000256" key="7">
    <source>
        <dbReference type="ARBA" id="ARBA00022519"/>
    </source>
</evidence>
<feature type="domain" description="NADP transhydrogenase beta-like" evidence="18">
    <location>
        <begin position="1"/>
        <end position="417"/>
    </location>
</feature>
<evidence type="ECO:0000256" key="1">
    <source>
        <dbReference type="ARBA" id="ARBA00003943"/>
    </source>
</evidence>
<dbReference type="PANTHER" id="PTHR44758">
    <property type="entry name" value="NAD(P) TRANSHYDROGENASE SUBUNIT BETA"/>
    <property type="match status" value="1"/>
</dbReference>
<keyword evidence="8 17" id="KW-0812">Transmembrane</keyword>
<dbReference type="EMBL" id="AP011797">
    <property type="protein sequence ID" value="BAL58235.1"/>
    <property type="molecule type" value="Genomic_DNA"/>
</dbReference>
<evidence type="ECO:0000256" key="4">
    <source>
        <dbReference type="ARBA" id="ARBA00012943"/>
    </source>
</evidence>
<evidence type="ECO:0000256" key="17">
    <source>
        <dbReference type="SAM" id="Phobius"/>
    </source>
</evidence>
<feature type="transmembrane region" description="Helical" evidence="17">
    <location>
        <begin position="14"/>
        <end position="36"/>
    </location>
</feature>
<comment type="catalytic activity">
    <reaction evidence="16">
        <text>NAD(+) + NADPH + H(+)(in) = NADH + NADP(+) + H(+)(out)</text>
        <dbReference type="Rhea" id="RHEA:47992"/>
        <dbReference type="ChEBI" id="CHEBI:15378"/>
        <dbReference type="ChEBI" id="CHEBI:57540"/>
        <dbReference type="ChEBI" id="CHEBI:57783"/>
        <dbReference type="ChEBI" id="CHEBI:57945"/>
        <dbReference type="ChEBI" id="CHEBI:58349"/>
        <dbReference type="EC" id="7.1.1.1"/>
    </reaction>
</comment>
<feature type="transmembrane region" description="Helical" evidence="17">
    <location>
        <begin position="122"/>
        <end position="140"/>
    </location>
</feature>
<feature type="transmembrane region" description="Helical" evidence="17">
    <location>
        <begin position="78"/>
        <end position="101"/>
    </location>
</feature>
<organism evidence="19">
    <name type="scientific">uncultured prokaryote</name>
    <dbReference type="NCBI Taxonomy" id="198431"/>
    <lineage>
        <taxon>unclassified sequences</taxon>
        <taxon>environmental samples</taxon>
    </lineage>
</organism>
<evidence type="ECO:0000256" key="3">
    <source>
        <dbReference type="ARBA" id="ARBA00007919"/>
    </source>
</evidence>
<evidence type="ECO:0000256" key="9">
    <source>
        <dbReference type="ARBA" id="ARBA00022857"/>
    </source>
</evidence>
<dbReference type="Gene3D" id="3.40.50.1220">
    <property type="entry name" value="TPP-binding domain"/>
    <property type="match status" value="1"/>
</dbReference>
<accession>H5SPZ9</accession>
<dbReference type="GO" id="GO:0050661">
    <property type="term" value="F:NADP binding"/>
    <property type="evidence" value="ECO:0007669"/>
    <property type="project" value="InterPro"/>
</dbReference>
<reference evidence="19" key="1">
    <citation type="journal article" date="2005" name="Environ. Microbiol.">
        <title>Genetic and functional properties of uncultivated thermophilic crenarchaeotes from a subsurface gold mine as revealed by analysis of genome fragments.</title>
        <authorList>
            <person name="Nunoura T."/>
            <person name="Hirayama H."/>
            <person name="Takami H."/>
            <person name="Oida H."/>
            <person name="Nishi S."/>
            <person name="Shimamura S."/>
            <person name="Suzuki Y."/>
            <person name="Inagaki F."/>
            <person name="Takai K."/>
            <person name="Nealson K.H."/>
            <person name="Horikoshi K."/>
        </authorList>
    </citation>
    <scope>NUCLEOTIDE SEQUENCE</scope>
</reference>
<keyword evidence="10" id="KW-1278">Translocase</keyword>
<dbReference type="AlphaFoldDB" id="H5SPZ9"/>
<evidence type="ECO:0000256" key="13">
    <source>
        <dbReference type="ARBA" id="ARBA00023136"/>
    </source>
</evidence>
<evidence type="ECO:0000256" key="10">
    <source>
        <dbReference type="ARBA" id="ARBA00022967"/>
    </source>
</evidence>
<dbReference type="InterPro" id="IPR029035">
    <property type="entry name" value="DHS-like_NAD/FAD-binding_dom"/>
</dbReference>
<evidence type="ECO:0000259" key="18">
    <source>
        <dbReference type="Pfam" id="PF02233"/>
    </source>
</evidence>
<evidence type="ECO:0000313" key="19">
    <source>
        <dbReference type="EMBL" id="BAL58235.1"/>
    </source>
</evidence>
<keyword evidence="7" id="KW-0997">Cell inner membrane</keyword>
<evidence type="ECO:0000256" key="11">
    <source>
        <dbReference type="ARBA" id="ARBA00022989"/>
    </source>
</evidence>
<comment type="function">
    <text evidence="1">The transhydrogenation between NADH and NADP is coupled to respiration and ATP hydrolysis and functions as a proton pump across the membrane.</text>
</comment>
<dbReference type="GO" id="GO:0008750">
    <property type="term" value="F:proton-translocating NAD(P)+ transhydrogenase activity"/>
    <property type="evidence" value="ECO:0007669"/>
    <property type="project" value="UniProtKB-EC"/>
</dbReference>
<dbReference type="GO" id="GO:0005886">
    <property type="term" value="C:plasma membrane"/>
    <property type="evidence" value="ECO:0007669"/>
    <property type="project" value="UniProtKB-SubCell"/>
</dbReference>
<comment type="similarity">
    <text evidence="3">Belongs to the PNT beta subunit family.</text>
</comment>
<feature type="transmembrane region" description="Helical" evidence="17">
    <location>
        <begin position="199"/>
        <end position="218"/>
    </location>
</feature>
<keyword evidence="12" id="KW-0520">NAD</keyword>